<evidence type="ECO:0000313" key="1">
    <source>
        <dbReference type="EMBL" id="RCL78256.1"/>
    </source>
</evidence>
<reference evidence="1 2" key="1">
    <citation type="journal article" date="2018" name="Microbiome">
        <title>Fine metagenomic profile of the Mediterranean stratified and mixed water columns revealed by assembly and recruitment.</title>
        <authorList>
            <person name="Haro-Moreno J.M."/>
            <person name="Lopez-Perez M."/>
            <person name="De La Torre J.R."/>
            <person name="Picazo A."/>
            <person name="Camacho A."/>
            <person name="Rodriguez-Valera F."/>
        </authorList>
    </citation>
    <scope>NUCLEOTIDE SEQUENCE [LARGE SCALE GENOMIC DNA]</scope>
    <source>
        <strain evidence="1">MED-G55</strain>
    </source>
</reference>
<proteinExistence type="predicted"/>
<protein>
    <recommendedName>
        <fullName evidence="3">Glycosyltransferase subfamily 4-like N-terminal domain-containing protein</fullName>
    </recommendedName>
</protein>
<evidence type="ECO:0000313" key="2">
    <source>
        <dbReference type="Proteomes" id="UP000252132"/>
    </source>
</evidence>
<organism evidence="1 2">
    <name type="scientific">PS1 clade bacterium</name>
    <dbReference type="NCBI Taxonomy" id="2175152"/>
    <lineage>
        <taxon>Bacteria</taxon>
        <taxon>Pseudomonadati</taxon>
        <taxon>Pseudomonadota</taxon>
        <taxon>Alphaproteobacteria</taxon>
        <taxon>PS1 clade</taxon>
    </lineage>
</organism>
<sequence length="171" mass="19338">MIVSITTNREEGGLASSLVSYSKALKMIDENHLILIPETAPIIKNLEILDNVEIIRAGKTSIVFHIVTRFYLSKRLKDALSECDLILVHNARFMKHFKRFKHKLAYVNHSGKLRGTVHEAFNVFITSAGLKKFLEVYPNHKSKNKVICHGFDFAESSSPLPPKLSHSLKVV</sequence>
<dbReference type="AlphaFoldDB" id="A0A368E3Z9"/>
<comment type="caution">
    <text evidence="1">The sequence shown here is derived from an EMBL/GenBank/DDBJ whole genome shotgun (WGS) entry which is preliminary data.</text>
</comment>
<name>A0A368E3Z9_9PROT</name>
<dbReference type="EMBL" id="QOQF01000002">
    <property type="protein sequence ID" value="RCL78256.1"/>
    <property type="molecule type" value="Genomic_DNA"/>
</dbReference>
<evidence type="ECO:0008006" key="3">
    <source>
        <dbReference type="Google" id="ProtNLM"/>
    </source>
</evidence>
<accession>A0A368E3Z9</accession>
<gene>
    <name evidence="1" type="ORF">DBW69_00885</name>
</gene>
<dbReference type="Proteomes" id="UP000252132">
    <property type="component" value="Unassembled WGS sequence"/>
</dbReference>